<reference evidence="3 4" key="1">
    <citation type="submission" date="2021-04" db="EMBL/GenBank/DDBJ databases">
        <title>Whole genome sequence of Jiella sp. KSK16Y-1.</title>
        <authorList>
            <person name="Tuo L."/>
        </authorList>
    </citation>
    <scope>NUCLEOTIDE SEQUENCE [LARGE SCALE GENOMIC DNA]</scope>
    <source>
        <strain evidence="3 4">KSK16Y-1</strain>
    </source>
</reference>
<keyword evidence="4" id="KW-1185">Reference proteome</keyword>
<evidence type="ECO:0000259" key="1">
    <source>
        <dbReference type="Pfam" id="PF01548"/>
    </source>
</evidence>
<gene>
    <name evidence="3" type="ORF">J6595_04550</name>
</gene>
<evidence type="ECO:0000313" key="3">
    <source>
        <dbReference type="EMBL" id="MBP0614846.1"/>
    </source>
</evidence>
<dbReference type="Pfam" id="PF01548">
    <property type="entry name" value="DEDD_Tnp_IS110"/>
    <property type="match status" value="1"/>
</dbReference>
<evidence type="ECO:0000259" key="2">
    <source>
        <dbReference type="Pfam" id="PF02371"/>
    </source>
</evidence>
<dbReference type="Proteomes" id="UP000678276">
    <property type="component" value="Unassembled WGS sequence"/>
</dbReference>
<accession>A0ABS4BDL5</accession>
<dbReference type="NCBIfam" id="NF033542">
    <property type="entry name" value="transpos_IS110"/>
    <property type="match status" value="1"/>
</dbReference>
<dbReference type="EMBL" id="JAGJCF010000002">
    <property type="protein sequence ID" value="MBP0614846.1"/>
    <property type="molecule type" value="Genomic_DNA"/>
</dbReference>
<proteinExistence type="predicted"/>
<dbReference type="PANTHER" id="PTHR33055">
    <property type="entry name" value="TRANSPOSASE FOR INSERTION SEQUENCE ELEMENT IS1111A"/>
    <property type="match status" value="1"/>
</dbReference>
<evidence type="ECO:0000313" key="4">
    <source>
        <dbReference type="Proteomes" id="UP000678276"/>
    </source>
</evidence>
<feature type="domain" description="Transposase IS116/IS110/IS902 C-terminal" evidence="2">
    <location>
        <begin position="212"/>
        <end position="293"/>
    </location>
</feature>
<dbReference type="InterPro" id="IPR047650">
    <property type="entry name" value="Transpos_IS110"/>
</dbReference>
<dbReference type="PANTHER" id="PTHR33055:SF3">
    <property type="entry name" value="PUTATIVE TRANSPOSASE FOR IS117-RELATED"/>
    <property type="match status" value="1"/>
</dbReference>
<dbReference type="Pfam" id="PF02371">
    <property type="entry name" value="Transposase_20"/>
    <property type="match status" value="1"/>
</dbReference>
<name>A0ABS4BDL5_9HYPH</name>
<dbReference type="RefSeq" id="WP_209593398.1">
    <property type="nucleotide sequence ID" value="NZ_JAGJCF010000002.1"/>
</dbReference>
<comment type="caution">
    <text evidence="3">The sequence shown here is derived from an EMBL/GenBank/DDBJ whole genome shotgun (WGS) entry which is preliminary data.</text>
</comment>
<dbReference type="InterPro" id="IPR002525">
    <property type="entry name" value="Transp_IS110-like_N"/>
</dbReference>
<dbReference type="InterPro" id="IPR003346">
    <property type="entry name" value="Transposase_20"/>
</dbReference>
<organism evidence="3 4">
    <name type="scientific">Jiella mangrovi</name>
    <dbReference type="NCBI Taxonomy" id="2821407"/>
    <lineage>
        <taxon>Bacteria</taxon>
        <taxon>Pseudomonadati</taxon>
        <taxon>Pseudomonadota</taxon>
        <taxon>Alphaproteobacteria</taxon>
        <taxon>Hyphomicrobiales</taxon>
        <taxon>Aurantimonadaceae</taxon>
        <taxon>Jiella</taxon>
    </lineage>
</organism>
<protein>
    <submittedName>
        <fullName evidence="3">IS110 family transposase</fullName>
    </submittedName>
</protein>
<sequence>MKHYAGLDVSMKETSVCIVDETGAVCREMKVISHPDDLARVLQNPAWQIDRIGLEAGPLSQWLFSGLAEAGLPAICIETRHAKAFLKAQVNKTDRNDARGIAQMMRVNLFRPVHAKTLTNQRRRALLTARRLLQEKAIAIENDIRGLLRNFGLKVGVVGTAGFDARIRDLVDDKPELGEIMTPLLAARQKLRETFMELHRKLLLIARDDAVCRRLMTIPGVGPVTSLAFISMIDAPARFANSRAVGPALGLTPTLHQSGESHRVGRISLCGDGMVRSLLYEAAQVMLSRVKTWSWLKTWAMNVAKRRGRQKAIVALARRLAVIMHRMWSDGTEFRWTRENATPTAA</sequence>
<feature type="domain" description="Transposase IS110-like N-terminal" evidence="1">
    <location>
        <begin position="5"/>
        <end position="150"/>
    </location>
</feature>